<dbReference type="AlphaFoldDB" id="A0A1V4BLJ5"/>
<organism evidence="1 2">
    <name type="scientific">Microcystis aeruginosa KW</name>
    <dbReference type="NCBI Taxonomy" id="1960155"/>
    <lineage>
        <taxon>Bacteria</taxon>
        <taxon>Bacillati</taxon>
        <taxon>Cyanobacteriota</taxon>
        <taxon>Cyanophyceae</taxon>
        <taxon>Oscillatoriophycideae</taxon>
        <taxon>Chroococcales</taxon>
        <taxon>Microcystaceae</taxon>
        <taxon>Microcystis</taxon>
    </lineage>
</organism>
<protein>
    <submittedName>
        <fullName evidence="1">Uncharacterized protein</fullName>
    </submittedName>
</protein>
<evidence type="ECO:0000313" key="1">
    <source>
        <dbReference type="EMBL" id="OPF14648.1"/>
    </source>
</evidence>
<proteinExistence type="predicted"/>
<gene>
    <name evidence="1" type="ORF">B1L04_29090</name>
</gene>
<comment type="caution">
    <text evidence="1">The sequence shown here is derived from an EMBL/GenBank/DDBJ whole genome shotgun (WGS) entry which is preliminary data.</text>
</comment>
<name>A0A1V4BLJ5_MICAE</name>
<accession>A0A1V4BLJ5</accession>
<dbReference type="GeneID" id="66706883"/>
<dbReference type="RefSeq" id="WP_002761688.1">
    <property type="nucleotide sequence ID" value="NZ_MVGR01000006.1"/>
</dbReference>
<evidence type="ECO:0000313" key="2">
    <source>
        <dbReference type="Proteomes" id="UP000189835"/>
    </source>
</evidence>
<dbReference type="EMBL" id="MVGR01000006">
    <property type="protein sequence ID" value="OPF14648.1"/>
    <property type="molecule type" value="Genomic_DNA"/>
</dbReference>
<reference evidence="1 2" key="1">
    <citation type="submission" date="2017-02" db="EMBL/GenBank/DDBJ databases">
        <title>Genome sequence of Microcystis aeruginosa KW.</title>
        <authorList>
            <person name="Oh H.-M."/>
            <person name="Ahn C.-Y."/>
            <person name="Jeong H."/>
            <person name="Srivastava A."/>
            <person name="Lee H.-G."/>
            <person name="Kang S.-R."/>
        </authorList>
    </citation>
    <scope>NUCLEOTIDE SEQUENCE [LARGE SCALE GENOMIC DNA]</scope>
    <source>
        <strain evidence="1 2">KW</strain>
    </source>
</reference>
<sequence length="94" mass="10774">MQAYKLKGKIDQSGNLLITQPLNLPPRNVEIVVWAATDTLDHTTTPTTEPAPETPKRPTKIKVLQNWFEKTQPAPPDFDPDQAKWEYLKEKHNL</sequence>
<dbReference type="Proteomes" id="UP000189835">
    <property type="component" value="Unassembled WGS sequence"/>
</dbReference>